<reference evidence="1 2" key="1">
    <citation type="journal article" date="2018" name="Arch. Microbiol.">
        <title>New insights into the metabolic potential of the phototrophic purple bacterium Rhodopila globiformis DSM 161(T) from its draft genome sequence and evidence for a vanadium-dependent nitrogenase.</title>
        <authorList>
            <person name="Imhoff J.F."/>
            <person name="Rahn T."/>
            <person name="Kunzel S."/>
            <person name="Neulinger S.C."/>
        </authorList>
    </citation>
    <scope>NUCLEOTIDE SEQUENCE [LARGE SCALE GENOMIC DNA]</scope>
    <source>
        <strain evidence="1 2">DSM 161</strain>
    </source>
</reference>
<dbReference type="RefSeq" id="WP_104517358.1">
    <property type="nucleotide sequence ID" value="NZ_NHRY01000044.1"/>
</dbReference>
<dbReference type="Proteomes" id="UP000239724">
    <property type="component" value="Unassembled WGS sequence"/>
</dbReference>
<evidence type="ECO:0008006" key="3">
    <source>
        <dbReference type="Google" id="ProtNLM"/>
    </source>
</evidence>
<dbReference type="OrthoDB" id="5173234at2"/>
<evidence type="ECO:0000313" key="2">
    <source>
        <dbReference type="Proteomes" id="UP000239724"/>
    </source>
</evidence>
<evidence type="ECO:0000313" key="1">
    <source>
        <dbReference type="EMBL" id="PPQ37885.1"/>
    </source>
</evidence>
<organism evidence="1 2">
    <name type="scientific">Rhodopila globiformis</name>
    <name type="common">Rhodopseudomonas globiformis</name>
    <dbReference type="NCBI Taxonomy" id="1071"/>
    <lineage>
        <taxon>Bacteria</taxon>
        <taxon>Pseudomonadati</taxon>
        <taxon>Pseudomonadota</taxon>
        <taxon>Alphaproteobacteria</taxon>
        <taxon>Acetobacterales</taxon>
        <taxon>Acetobacteraceae</taxon>
        <taxon>Rhodopila</taxon>
    </lineage>
</organism>
<sequence length="277" mass="31971">MDQPTPPVPDRVRGTINYTVDNGIPPDYYFYEPDPSVTLNPPGTDLREVEIRNGWPEVDRFDLDREGFVLKPFPAGFGPFDDDAAIRSGFYPQVEDFVKRNTGARRVVIFDHTIRRRLPADLKVQTEVQRPAVLLVHSDYTVASGPQRVRDLLPEEADELLGRRVAFYNVWKSLYEVVEELPLAMCDATSQGDGDMLRMELKYRERTGEIYVMRHAPQHRWIYFPHMTADQALLFKTYDSETDGRARFVGHSAFEDPNTPPNARKRESIEVRTMAFF</sequence>
<dbReference type="EMBL" id="NHRY01000044">
    <property type="protein sequence ID" value="PPQ37885.1"/>
    <property type="molecule type" value="Genomic_DNA"/>
</dbReference>
<name>A0A2S6NMX1_RHOGL</name>
<dbReference type="NCBIfam" id="NF041278">
    <property type="entry name" value="CmcJ_NvfI_EfuI"/>
    <property type="match status" value="1"/>
</dbReference>
<dbReference type="InterPro" id="IPR044053">
    <property type="entry name" value="AsaB-like"/>
</dbReference>
<accession>A0A2S6NMX1</accession>
<dbReference type="AlphaFoldDB" id="A0A2S6NMX1"/>
<protein>
    <recommendedName>
        <fullName evidence="3">Methyltransferase</fullName>
    </recommendedName>
</protein>
<comment type="caution">
    <text evidence="1">The sequence shown here is derived from an EMBL/GenBank/DDBJ whole genome shotgun (WGS) entry which is preliminary data.</text>
</comment>
<dbReference type="PANTHER" id="PTHR34598:SF3">
    <property type="entry name" value="OXIDOREDUCTASE AN1597"/>
    <property type="match status" value="1"/>
</dbReference>
<keyword evidence="2" id="KW-1185">Reference proteome</keyword>
<proteinExistence type="predicted"/>
<dbReference type="PANTHER" id="PTHR34598">
    <property type="entry name" value="BLL6449 PROTEIN"/>
    <property type="match status" value="1"/>
</dbReference>
<gene>
    <name evidence="1" type="ORF">CCS01_02985</name>
</gene>
<dbReference type="GO" id="GO:0016491">
    <property type="term" value="F:oxidoreductase activity"/>
    <property type="evidence" value="ECO:0007669"/>
    <property type="project" value="InterPro"/>
</dbReference>